<organism evidence="2 3">
    <name type="scientific">Pyricularia grisea</name>
    <name type="common">Crabgrass-specific blast fungus</name>
    <name type="synonym">Magnaporthe grisea</name>
    <dbReference type="NCBI Taxonomy" id="148305"/>
    <lineage>
        <taxon>Eukaryota</taxon>
        <taxon>Fungi</taxon>
        <taxon>Dikarya</taxon>
        <taxon>Ascomycota</taxon>
        <taxon>Pezizomycotina</taxon>
        <taxon>Sordariomycetes</taxon>
        <taxon>Sordariomycetidae</taxon>
        <taxon>Magnaporthales</taxon>
        <taxon>Pyriculariaceae</taxon>
        <taxon>Pyricularia</taxon>
    </lineage>
</organism>
<sequence>MQYSFVTLFALVAAVSALATPRQERNAFVKRQAASGATQGGIPVNSPAMTNANGEVIAFDAANVYQDSKAKGL</sequence>
<dbReference type="OrthoDB" id="4835952at2759"/>
<keyword evidence="2" id="KW-1185">Reference proteome</keyword>
<evidence type="ECO:0000313" key="3">
    <source>
        <dbReference type="RefSeq" id="XP_030981080.1"/>
    </source>
</evidence>
<dbReference type="KEGG" id="pgri:PgNI_07079"/>
<feature type="chain" id="PRO_5028448119" evidence="1">
    <location>
        <begin position="18"/>
        <end position="73"/>
    </location>
</feature>
<reference evidence="3" key="1">
    <citation type="journal article" date="2019" name="Mol. Biol. Evol.">
        <title>Blast fungal genomes show frequent chromosomal changes, gene gains and losses, and effector gene turnover.</title>
        <authorList>
            <person name="Gomez Luciano L.B."/>
            <person name="Jason Tsai I."/>
            <person name="Chuma I."/>
            <person name="Tosa Y."/>
            <person name="Chen Y.H."/>
            <person name="Li J.Y."/>
            <person name="Li M.Y."/>
            <person name="Jade Lu M.Y."/>
            <person name="Nakayashiki H."/>
            <person name="Li W.H."/>
        </authorList>
    </citation>
    <scope>NUCLEOTIDE SEQUENCE</scope>
    <source>
        <strain evidence="3">NI907</strain>
    </source>
</reference>
<name>A0A6P8B1R8_PYRGI</name>
<feature type="signal peptide" evidence="1">
    <location>
        <begin position="1"/>
        <end position="17"/>
    </location>
</feature>
<gene>
    <name evidence="3" type="ORF">PgNI_07079</name>
</gene>
<evidence type="ECO:0000313" key="2">
    <source>
        <dbReference type="Proteomes" id="UP000515153"/>
    </source>
</evidence>
<reference evidence="3" key="3">
    <citation type="submission" date="2025-08" db="UniProtKB">
        <authorList>
            <consortium name="RefSeq"/>
        </authorList>
    </citation>
    <scope>IDENTIFICATION</scope>
    <source>
        <strain evidence="3">NI907</strain>
    </source>
</reference>
<dbReference type="Proteomes" id="UP000515153">
    <property type="component" value="Unplaced"/>
</dbReference>
<evidence type="ECO:0000256" key="1">
    <source>
        <dbReference type="SAM" id="SignalP"/>
    </source>
</evidence>
<protein>
    <submittedName>
        <fullName evidence="3">Uncharacterized protein</fullName>
    </submittedName>
</protein>
<dbReference type="RefSeq" id="XP_030981080.1">
    <property type="nucleotide sequence ID" value="XM_031127096.1"/>
</dbReference>
<dbReference type="AlphaFoldDB" id="A0A6P8B1R8"/>
<accession>A0A6P8B1R8</accession>
<dbReference type="GeneID" id="41962005"/>
<reference evidence="3" key="2">
    <citation type="submission" date="2019-10" db="EMBL/GenBank/DDBJ databases">
        <authorList>
            <consortium name="NCBI Genome Project"/>
        </authorList>
    </citation>
    <scope>NUCLEOTIDE SEQUENCE</scope>
    <source>
        <strain evidence="3">NI907</strain>
    </source>
</reference>
<keyword evidence="1" id="KW-0732">Signal</keyword>
<proteinExistence type="predicted"/>